<protein>
    <recommendedName>
        <fullName evidence="2">Peptidase M1 membrane alanine aminopeptidase domain-containing protein</fullName>
    </recommendedName>
</protein>
<evidence type="ECO:0000259" key="2">
    <source>
        <dbReference type="Pfam" id="PF01433"/>
    </source>
</evidence>
<dbReference type="RefSeq" id="WP_240624364.1">
    <property type="nucleotide sequence ID" value="NZ_QQSW01000010.1"/>
</dbReference>
<accession>A0A4R2KP63</accession>
<organism evidence="3 4">
    <name type="scientific">Chromatocurvus halotolerans</name>
    <dbReference type="NCBI Taxonomy" id="1132028"/>
    <lineage>
        <taxon>Bacteria</taxon>
        <taxon>Pseudomonadati</taxon>
        <taxon>Pseudomonadota</taxon>
        <taxon>Gammaproteobacteria</taxon>
        <taxon>Cellvibrionales</taxon>
        <taxon>Halieaceae</taxon>
        <taxon>Chromatocurvus</taxon>
    </lineage>
</organism>
<feature type="domain" description="Peptidase M1 membrane alanine aminopeptidase" evidence="2">
    <location>
        <begin position="458"/>
        <end position="620"/>
    </location>
</feature>
<evidence type="ECO:0000313" key="3">
    <source>
        <dbReference type="EMBL" id="TCO75503.1"/>
    </source>
</evidence>
<evidence type="ECO:0000256" key="1">
    <source>
        <dbReference type="SAM" id="MobiDB-lite"/>
    </source>
</evidence>
<dbReference type="GO" id="GO:0008270">
    <property type="term" value="F:zinc ion binding"/>
    <property type="evidence" value="ECO:0007669"/>
    <property type="project" value="InterPro"/>
</dbReference>
<keyword evidence="4" id="KW-1185">Reference proteome</keyword>
<dbReference type="EMBL" id="SLWX01000008">
    <property type="protein sequence ID" value="TCO75503.1"/>
    <property type="molecule type" value="Genomic_DNA"/>
</dbReference>
<dbReference type="InterPro" id="IPR014782">
    <property type="entry name" value="Peptidase_M1_dom"/>
</dbReference>
<dbReference type="GO" id="GO:0008237">
    <property type="term" value="F:metallopeptidase activity"/>
    <property type="evidence" value="ECO:0007669"/>
    <property type="project" value="InterPro"/>
</dbReference>
<evidence type="ECO:0000313" key="4">
    <source>
        <dbReference type="Proteomes" id="UP000294980"/>
    </source>
</evidence>
<comment type="caution">
    <text evidence="3">The sequence shown here is derived from an EMBL/GenBank/DDBJ whole genome shotgun (WGS) entry which is preliminary data.</text>
</comment>
<dbReference type="InterPro" id="IPR027268">
    <property type="entry name" value="Peptidase_M4/M1_CTD_sf"/>
</dbReference>
<name>A0A4R2KP63_9GAMM</name>
<dbReference type="AlphaFoldDB" id="A0A4R2KP63"/>
<dbReference type="Proteomes" id="UP000294980">
    <property type="component" value="Unassembled WGS sequence"/>
</dbReference>
<dbReference type="Gene3D" id="1.10.390.10">
    <property type="entry name" value="Neutral Protease Domain 2"/>
    <property type="match status" value="1"/>
</dbReference>
<reference evidence="3 4" key="1">
    <citation type="submission" date="2019-03" db="EMBL/GenBank/DDBJ databases">
        <title>Genomic Encyclopedia of Type Strains, Phase IV (KMG-IV): sequencing the most valuable type-strain genomes for metagenomic binning, comparative biology and taxonomic classification.</title>
        <authorList>
            <person name="Goeker M."/>
        </authorList>
    </citation>
    <scope>NUCLEOTIDE SEQUENCE [LARGE SCALE GENOMIC DNA]</scope>
    <source>
        <strain evidence="3 4">DSM 23344</strain>
    </source>
</reference>
<dbReference type="CDD" id="cd09604">
    <property type="entry name" value="M1_APN_like"/>
    <property type="match status" value="1"/>
</dbReference>
<dbReference type="Pfam" id="PF01433">
    <property type="entry name" value="Peptidase_M1"/>
    <property type="match status" value="1"/>
</dbReference>
<dbReference type="SUPFAM" id="SSF55486">
    <property type="entry name" value="Metalloproteases ('zincins'), catalytic domain"/>
    <property type="match status" value="1"/>
</dbReference>
<gene>
    <name evidence="3" type="ORF">EV688_10869</name>
</gene>
<proteinExistence type="predicted"/>
<feature type="region of interest" description="Disordered" evidence="1">
    <location>
        <begin position="829"/>
        <end position="856"/>
    </location>
</feature>
<sequence length="856" mass="97803">MSFRFSFFHAALRSVAAPLTGILSTLALTGTVLWPATLAEAATASGAAPASQRIGSGADAFAQLGQMLPTPNTYRTASGAPGHDYWQQQADYQIDATLDAEARRIDARARISYRNNSPDTLRYLWLQLDQNRFKADSLDQRSRTVAGDVVSYQDLRQHQSISTGNYGYSDLSFRIAGEDVPYVVVDTLVRVDLPTALKSGAQVVMDVTWSFNIVERDTVRSRGGYENFEDSDTQIFFLAQWFPRLAAYSDYEGWHNKAFLGSGEFTLEFGNYGVNLTVPDNHIVSSTGALKNPREVLTDVQRERLASAGSERPDFIVTPEEALENEKTDAKGSKTWRFEAENVRDFAWASSSKFIWDAMVHEQPGARHDRVLAMSFYPNEAEPVWSMYSTQAVVHTMDVYSRLSFDYPYPTAQSVNTWQSGGMEYPMITFNGYRPDPPKAIDDNPESPEARAEAQRAYSLQVKYGLIGVVIHEIGHIYFPMVVNSDERQWTWMDEGLNTFLQYVSQLEWEEDYPVFRRISDPLIRETNVLDMIPEYMTSSNQVPVMTQSDSVLNLGPNAYTKPAAALTILRETVMGRELFDFAFREYAERWKFKRPTPADFFRTMEDASGVDLDWFWRAWFFTTDHVDIAISDVRAYRLKHDDPDVDFPLDREERARDYPAPISVERNREAGIVPRASRFEELQDLYSDNDVYTVTNKDRNEAADKFDKLEAWEQRVFRQAIEDESLFYFIDFDNLGGIPTPLLLTIYYEDGSERALELPVEIWRKDAVSVTHRLIETRPIAAIALDERHQTADADYANNRFPQQIRQSRLSVFKKETAKRNLMADMLHELRESGKADGSDDRKAPLEPARDMRDE</sequence>